<dbReference type="EMBL" id="JASPKZ010007717">
    <property type="protein sequence ID" value="KAJ9582906.1"/>
    <property type="molecule type" value="Genomic_DNA"/>
</dbReference>
<dbReference type="AlphaFoldDB" id="A0AAD7ZM59"/>
<proteinExistence type="predicted"/>
<keyword evidence="3" id="KW-1185">Reference proteome</keyword>
<gene>
    <name evidence="2" type="ORF">L9F63_022751</name>
</gene>
<reference evidence="2" key="2">
    <citation type="submission" date="2023-05" db="EMBL/GenBank/DDBJ databases">
        <authorList>
            <person name="Fouks B."/>
        </authorList>
    </citation>
    <scope>NUCLEOTIDE SEQUENCE</scope>
    <source>
        <strain evidence="2">Stay&amp;Tobe</strain>
        <tissue evidence="2">Testes</tissue>
    </source>
</reference>
<evidence type="ECO:0000313" key="2">
    <source>
        <dbReference type="EMBL" id="KAJ9582906.1"/>
    </source>
</evidence>
<reference evidence="2" key="1">
    <citation type="journal article" date="2023" name="IScience">
        <title>Live-bearing cockroach genome reveals convergent evolutionary mechanisms linked to viviparity in insects and beyond.</title>
        <authorList>
            <person name="Fouks B."/>
            <person name="Harrison M.C."/>
            <person name="Mikhailova A.A."/>
            <person name="Marchal E."/>
            <person name="English S."/>
            <person name="Carruthers M."/>
            <person name="Jennings E.C."/>
            <person name="Chiamaka E.L."/>
            <person name="Frigard R.A."/>
            <person name="Pippel M."/>
            <person name="Attardo G.M."/>
            <person name="Benoit J.B."/>
            <person name="Bornberg-Bauer E."/>
            <person name="Tobe S.S."/>
        </authorList>
    </citation>
    <scope>NUCLEOTIDE SEQUENCE</scope>
    <source>
        <strain evidence="2">Stay&amp;Tobe</strain>
    </source>
</reference>
<protein>
    <submittedName>
        <fullName evidence="2">Uncharacterized protein</fullName>
    </submittedName>
</protein>
<comment type="caution">
    <text evidence="2">The sequence shown here is derived from an EMBL/GenBank/DDBJ whole genome shotgun (WGS) entry which is preliminary data.</text>
</comment>
<feature type="non-terminal residue" evidence="2">
    <location>
        <position position="68"/>
    </location>
</feature>
<feature type="signal peptide" evidence="1">
    <location>
        <begin position="1"/>
        <end position="33"/>
    </location>
</feature>
<evidence type="ECO:0000256" key="1">
    <source>
        <dbReference type="SAM" id="SignalP"/>
    </source>
</evidence>
<feature type="non-terminal residue" evidence="2">
    <location>
        <position position="1"/>
    </location>
</feature>
<dbReference type="Proteomes" id="UP001233999">
    <property type="component" value="Unassembled WGS sequence"/>
</dbReference>
<organism evidence="2 3">
    <name type="scientific">Diploptera punctata</name>
    <name type="common">Pacific beetle cockroach</name>
    <dbReference type="NCBI Taxonomy" id="6984"/>
    <lineage>
        <taxon>Eukaryota</taxon>
        <taxon>Metazoa</taxon>
        <taxon>Ecdysozoa</taxon>
        <taxon>Arthropoda</taxon>
        <taxon>Hexapoda</taxon>
        <taxon>Insecta</taxon>
        <taxon>Pterygota</taxon>
        <taxon>Neoptera</taxon>
        <taxon>Polyneoptera</taxon>
        <taxon>Dictyoptera</taxon>
        <taxon>Blattodea</taxon>
        <taxon>Blaberoidea</taxon>
        <taxon>Blaberidae</taxon>
        <taxon>Diplopterinae</taxon>
        <taxon>Diploptera</taxon>
    </lineage>
</organism>
<accession>A0AAD7ZM59</accession>
<evidence type="ECO:0000313" key="3">
    <source>
        <dbReference type="Proteomes" id="UP001233999"/>
    </source>
</evidence>
<name>A0AAD7ZM59_DIPPU</name>
<sequence length="68" mass="7932">WTHCRAASRSGKTVKFLFSTTFLILATTQITGGQSSKYIQSSLVWRIRFYQLSFSAVHRFFHRKSMNI</sequence>
<feature type="chain" id="PRO_5042123058" evidence="1">
    <location>
        <begin position="34"/>
        <end position="68"/>
    </location>
</feature>
<keyword evidence="1" id="KW-0732">Signal</keyword>